<reference evidence="5" key="2">
    <citation type="journal article" date="2021" name="PeerJ">
        <title>Extensive microbial diversity within the chicken gut microbiome revealed by metagenomics and culture.</title>
        <authorList>
            <person name="Gilroy R."/>
            <person name="Ravi A."/>
            <person name="Getino M."/>
            <person name="Pursley I."/>
            <person name="Horton D.L."/>
            <person name="Alikhan N.F."/>
            <person name="Baker D."/>
            <person name="Gharbi K."/>
            <person name="Hall N."/>
            <person name="Watson M."/>
            <person name="Adriaenssens E.M."/>
            <person name="Foster-Nyarko E."/>
            <person name="Jarju S."/>
            <person name="Secka A."/>
            <person name="Antonio M."/>
            <person name="Oren A."/>
            <person name="Chaudhuri R.R."/>
            <person name="La Ragione R."/>
            <person name="Hildebrand F."/>
            <person name="Pallen M.J."/>
        </authorList>
    </citation>
    <scope>NUCLEOTIDE SEQUENCE</scope>
    <source>
        <strain evidence="5">10406</strain>
    </source>
</reference>
<evidence type="ECO:0000259" key="4">
    <source>
        <dbReference type="Pfam" id="PF05193"/>
    </source>
</evidence>
<evidence type="ECO:0000256" key="2">
    <source>
        <dbReference type="RuleBase" id="RU004447"/>
    </source>
</evidence>
<dbReference type="PROSITE" id="PS00143">
    <property type="entry name" value="INSULINASE"/>
    <property type="match status" value="1"/>
</dbReference>
<dbReference type="InterPro" id="IPR001431">
    <property type="entry name" value="Pept_M16_Zn_BS"/>
</dbReference>
<proteinExistence type="inferred from homology"/>
<dbReference type="GO" id="GO:0004222">
    <property type="term" value="F:metalloendopeptidase activity"/>
    <property type="evidence" value="ECO:0007669"/>
    <property type="project" value="InterPro"/>
</dbReference>
<evidence type="ECO:0000313" key="6">
    <source>
        <dbReference type="Proteomes" id="UP000886857"/>
    </source>
</evidence>
<dbReference type="Proteomes" id="UP000886857">
    <property type="component" value="Unassembled WGS sequence"/>
</dbReference>
<dbReference type="Gene3D" id="3.30.830.10">
    <property type="entry name" value="Metalloenzyme, LuxS/M16 peptidase-like"/>
    <property type="match status" value="2"/>
</dbReference>
<dbReference type="PANTHER" id="PTHR11851">
    <property type="entry name" value="METALLOPROTEASE"/>
    <property type="match status" value="1"/>
</dbReference>
<dbReference type="AlphaFoldDB" id="A0A9D1N8L0"/>
<feature type="domain" description="Peptidase M16 N-terminal" evidence="3">
    <location>
        <begin position="15"/>
        <end position="160"/>
    </location>
</feature>
<dbReference type="PANTHER" id="PTHR11851:SF49">
    <property type="entry name" value="MITOCHONDRIAL-PROCESSING PEPTIDASE SUBUNIT ALPHA"/>
    <property type="match status" value="1"/>
</dbReference>
<dbReference type="InterPro" id="IPR011765">
    <property type="entry name" value="Pept_M16_N"/>
</dbReference>
<evidence type="ECO:0000259" key="3">
    <source>
        <dbReference type="Pfam" id="PF00675"/>
    </source>
</evidence>
<accession>A0A9D1N8L0</accession>
<dbReference type="InterPro" id="IPR050361">
    <property type="entry name" value="MPP/UQCRC_Complex"/>
</dbReference>
<reference evidence="5" key="1">
    <citation type="submission" date="2020-10" db="EMBL/GenBank/DDBJ databases">
        <authorList>
            <person name="Gilroy R."/>
        </authorList>
    </citation>
    <scope>NUCLEOTIDE SEQUENCE</scope>
    <source>
        <strain evidence="5">10406</strain>
    </source>
</reference>
<organism evidence="5 6">
    <name type="scientific">Candidatus Limadaptatus stercoripullorum</name>
    <dbReference type="NCBI Taxonomy" id="2840846"/>
    <lineage>
        <taxon>Bacteria</taxon>
        <taxon>Bacillati</taxon>
        <taxon>Bacillota</taxon>
        <taxon>Clostridia</taxon>
        <taxon>Eubacteriales</taxon>
        <taxon>Candidatus Limadaptatus</taxon>
    </lineage>
</organism>
<dbReference type="InterPro" id="IPR011249">
    <property type="entry name" value="Metalloenz_LuxS/M16"/>
</dbReference>
<dbReference type="Pfam" id="PF05193">
    <property type="entry name" value="Peptidase_M16_C"/>
    <property type="match status" value="1"/>
</dbReference>
<evidence type="ECO:0000256" key="1">
    <source>
        <dbReference type="ARBA" id="ARBA00007261"/>
    </source>
</evidence>
<evidence type="ECO:0000313" key="5">
    <source>
        <dbReference type="EMBL" id="HIU98439.1"/>
    </source>
</evidence>
<dbReference type="GO" id="GO:0046872">
    <property type="term" value="F:metal ion binding"/>
    <property type="evidence" value="ECO:0007669"/>
    <property type="project" value="InterPro"/>
</dbReference>
<comment type="caution">
    <text evidence="5">The sequence shown here is derived from an EMBL/GenBank/DDBJ whole genome shotgun (WGS) entry which is preliminary data.</text>
</comment>
<dbReference type="InterPro" id="IPR007863">
    <property type="entry name" value="Peptidase_M16_C"/>
</dbReference>
<dbReference type="EMBL" id="DVOE01000013">
    <property type="protein sequence ID" value="HIU98439.1"/>
    <property type="molecule type" value="Genomic_DNA"/>
</dbReference>
<sequence>MGKLIELNDGLRLVVCENPAVRSVSAGIFVAAGAVNEIPEEAGISHFIEHMVFKGTRRRSVFDVVNDIDSVGAQINAYTSRAHTCYHTVSRDAHAAECLDVLADIYLDPLFDEDALERERNVVIEEINEAEDTPDDLCVDRLFSAFFKGHPLGNNILGTKKSLAALTSDSLRAYRRKFYTPARTVVSVAGNITAEQAEELVKEKFASFAGESLPRVPLPSARHASGAFTRRKKDIEQVHIALAFPGVAYGSKLHMAANIVSSAFASEMSSRLFQTVREKLGLCYGIYGYLSAYENNGAYVIATSVSPANAERAAEAIRDEIRLLLKEGLTPAELEKGREQLKTALVLGQEKTSVTMMAQGRHALMTGELYDIDARLAELDRVTAEDAREAAETMFRPHCAAVSVVGRDPADISSVIRG</sequence>
<dbReference type="GO" id="GO:0006508">
    <property type="term" value="P:proteolysis"/>
    <property type="evidence" value="ECO:0007669"/>
    <property type="project" value="InterPro"/>
</dbReference>
<comment type="similarity">
    <text evidence="1 2">Belongs to the peptidase M16 family.</text>
</comment>
<dbReference type="SUPFAM" id="SSF63411">
    <property type="entry name" value="LuxS/MPP-like metallohydrolase"/>
    <property type="match status" value="2"/>
</dbReference>
<gene>
    <name evidence="5" type="ORF">IAC73_01170</name>
</gene>
<name>A0A9D1N8L0_9FIRM</name>
<dbReference type="Pfam" id="PF00675">
    <property type="entry name" value="Peptidase_M16"/>
    <property type="match status" value="1"/>
</dbReference>
<feature type="domain" description="Peptidase M16 C-terminal" evidence="4">
    <location>
        <begin position="166"/>
        <end position="341"/>
    </location>
</feature>
<protein>
    <submittedName>
        <fullName evidence="5">Insulinase family protein</fullName>
    </submittedName>
</protein>